<name>A0ABU3T1P7_9ALTE</name>
<organism evidence="1 2">
    <name type="scientific">Paraglaciecola aquimarina</name>
    <dbReference type="NCBI Taxonomy" id="1235557"/>
    <lineage>
        <taxon>Bacteria</taxon>
        <taxon>Pseudomonadati</taxon>
        <taxon>Pseudomonadota</taxon>
        <taxon>Gammaproteobacteria</taxon>
        <taxon>Alteromonadales</taxon>
        <taxon>Alteromonadaceae</taxon>
        <taxon>Paraglaciecola</taxon>
    </lineage>
</organism>
<dbReference type="RefSeq" id="WP_316027702.1">
    <property type="nucleotide sequence ID" value="NZ_JAWDIO010000002.1"/>
</dbReference>
<proteinExistence type="predicted"/>
<keyword evidence="2" id="KW-1185">Reference proteome</keyword>
<dbReference type="EMBL" id="JAWDIO010000002">
    <property type="protein sequence ID" value="MDU0356199.1"/>
    <property type="molecule type" value="Genomic_DNA"/>
</dbReference>
<gene>
    <name evidence="1" type="ORF">RS130_22015</name>
</gene>
<evidence type="ECO:0000313" key="2">
    <source>
        <dbReference type="Proteomes" id="UP001247805"/>
    </source>
</evidence>
<protein>
    <submittedName>
        <fullName evidence="1">Uncharacterized protein</fullName>
    </submittedName>
</protein>
<accession>A0ABU3T1P7</accession>
<reference evidence="1 2" key="1">
    <citation type="submission" date="2023-10" db="EMBL/GenBank/DDBJ databases">
        <title>Glaciecola aquimarina strain GGW-M5 nov., isolated from a coastal seawater.</title>
        <authorList>
            <person name="Bayburt H."/>
            <person name="Kim J.M."/>
            <person name="Choi B.J."/>
            <person name="Jeon C.O."/>
        </authorList>
    </citation>
    <scope>NUCLEOTIDE SEQUENCE [LARGE SCALE GENOMIC DNA]</scope>
    <source>
        <strain evidence="1 2">KCTC 32108</strain>
    </source>
</reference>
<comment type="caution">
    <text evidence="1">The sequence shown here is derived from an EMBL/GenBank/DDBJ whole genome shotgun (WGS) entry which is preliminary data.</text>
</comment>
<dbReference type="Proteomes" id="UP001247805">
    <property type="component" value="Unassembled WGS sequence"/>
</dbReference>
<sequence>MENSNKLLFVIGMLTLLAVAFSHLSLKTAIEAQTGGELLTASGPTITMSGRGDEITFTSGGGNCTSTSPIIKAEASIVGGAAGSSITVKAKCALSDWSATTTSTDTGGAAVYSSNTAVGGNGAASCTPKYAGRGAPDSVWTAVCSF</sequence>
<evidence type="ECO:0000313" key="1">
    <source>
        <dbReference type="EMBL" id="MDU0356199.1"/>
    </source>
</evidence>